<dbReference type="InterPro" id="IPR023299">
    <property type="entry name" value="ATPase_P-typ_cyto_dom_N"/>
</dbReference>
<dbReference type="Gene3D" id="3.30.70.100">
    <property type="match status" value="2"/>
</dbReference>
<keyword evidence="7" id="KW-0547">Nucleotide-binding</keyword>
<dbReference type="SUPFAM" id="SSF56784">
    <property type="entry name" value="HAD-like"/>
    <property type="match status" value="1"/>
</dbReference>
<feature type="transmembrane region" description="Helical" evidence="14">
    <location>
        <begin position="229"/>
        <end position="246"/>
    </location>
</feature>
<keyword evidence="4 14" id="KW-0812">Transmembrane</keyword>
<comment type="subcellular location">
    <subcellularLocation>
        <location evidence="1">Membrane</location>
        <topology evidence="1">Multi-pass membrane protein</topology>
    </subcellularLocation>
</comment>
<dbReference type="GO" id="GO:0016020">
    <property type="term" value="C:membrane"/>
    <property type="evidence" value="ECO:0007669"/>
    <property type="project" value="UniProtKB-SubCell"/>
</dbReference>
<name>A0ABD5ZJG3_9EURY</name>
<evidence type="ECO:0000256" key="10">
    <source>
        <dbReference type="ARBA" id="ARBA00022989"/>
    </source>
</evidence>
<keyword evidence="11" id="KW-0406">Ion transport</keyword>
<sequence>MSENDGRISSSSETAERQQTDDCGCDDTCSVDTQDGVPSDGAHAGDVSAASSDFADASFGVPEMDCPSCAGKVESSVRTLDGIEDIDPRVTSGELRVSYDPQTTTPADIADRIERAGYAVESSPDDSRRLTLSVPDMDCASCAGKVENALTTVPGIVEYETRPMTGTVVVSLSPDTSVDSVVDAVEGAGYEVVGTDGDGDDDDDAGHGHDAGTGDERESIWRSLRAKKTWVSGGFLAAGLLTEYALGLELVVASLLGVSITLPELLYLVGAGIGGQAILRNGYYSARNRSLDIDFLMSAAIVSAVTASLISASTSLYFEAATLAFLFSVSELLERYSMDQTRNSLRELMDLSPDEATVKRDGNEVVVPVEELVVGDVVVVTPGEKIPADGTVVTGESAVNQAPITGESVPVDKTEGDEVYAGTINKAGALDIRVESAAGDDTLSRIVSMVEDAQANKTEREQFVERFSSYYTPFMVLVAIGVALIPPLAFGADWVTWFVHGITMLVLACPCAFVISTPVSVVSGITSAARNGVLIKGGSHLEAMGSVESLAIDKTGTLTKGELTVTDVVPLNGNSEEDVLRCARGLEMRSEHPIGEAIVTHADANGASARSVSSFQSITGKGVRADLDGVPHYAGNPTFFEELGFDLEHAHVVEADDELEGDIRSLCDRQGCLNLVSDTIPRLQSEGKTVVLVGREDEIEGLVAVADELRPDARETVQRLRDFGLSVVMLTGDNERTAAAIAEGVGVDDYRAGLLPEDKVSAVEGLQAEYGSVAMVGDGINDAPALATATVGIAMGAAGTDTALETADIALMSDDLSKLPYLYDLSHSATNVIKQNIWASLAVKAVLAVGVPLGYVGVALAVLAGDAGMTLGVTGNAMRLARISPKN</sequence>
<organism evidence="16 17">
    <name type="scientific">Haloferax namakaokahaiae</name>
    <dbReference type="NCBI Taxonomy" id="1748331"/>
    <lineage>
        <taxon>Archaea</taxon>
        <taxon>Methanobacteriati</taxon>
        <taxon>Methanobacteriota</taxon>
        <taxon>Stenosarchaea group</taxon>
        <taxon>Halobacteria</taxon>
        <taxon>Halobacteriales</taxon>
        <taxon>Haloferacaceae</taxon>
        <taxon>Haloferax</taxon>
    </lineage>
</organism>
<evidence type="ECO:0000259" key="15">
    <source>
        <dbReference type="PROSITE" id="PS50846"/>
    </source>
</evidence>
<evidence type="ECO:0000256" key="9">
    <source>
        <dbReference type="ARBA" id="ARBA00022967"/>
    </source>
</evidence>
<feature type="transmembrane region" description="Helical" evidence="14">
    <location>
        <begin position="252"/>
        <end position="279"/>
    </location>
</feature>
<dbReference type="SUPFAM" id="SSF55008">
    <property type="entry name" value="HMA, heavy metal-associated domain"/>
    <property type="match status" value="2"/>
</dbReference>
<dbReference type="SFLD" id="SFLDS00003">
    <property type="entry name" value="Haloacid_Dehalogenase"/>
    <property type="match status" value="1"/>
</dbReference>
<dbReference type="GO" id="GO:0046872">
    <property type="term" value="F:metal ion binding"/>
    <property type="evidence" value="ECO:0007669"/>
    <property type="project" value="UniProtKB-KW"/>
</dbReference>
<feature type="transmembrane region" description="Helical" evidence="14">
    <location>
        <begin position="470"/>
        <end position="489"/>
    </location>
</feature>
<dbReference type="InterPro" id="IPR036163">
    <property type="entry name" value="HMA_dom_sf"/>
</dbReference>
<dbReference type="PROSITE" id="PS00154">
    <property type="entry name" value="ATPASE_E1_E2"/>
    <property type="match status" value="1"/>
</dbReference>
<dbReference type="InterPro" id="IPR018303">
    <property type="entry name" value="ATPase_P-typ_P_site"/>
</dbReference>
<evidence type="ECO:0000256" key="1">
    <source>
        <dbReference type="ARBA" id="ARBA00004141"/>
    </source>
</evidence>
<dbReference type="Pfam" id="PF00702">
    <property type="entry name" value="Hydrolase"/>
    <property type="match status" value="1"/>
</dbReference>
<keyword evidence="17" id="KW-1185">Reference proteome</keyword>
<evidence type="ECO:0000313" key="17">
    <source>
        <dbReference type="Proteomes" id="UP001596481"/>
    </source>
</evidence>
<dbReference type="SUPFAM" id="SSF81665">
    <property type="entry name" value="Calcium ATPase, transmembrane domain M"/>
    <property type="match status" value="1"/>
</dbReference>
<keyword evidence="6" id="KW-0677">Repeat</keyword>
<dbReference type="SFLD" id="SFLDG00002">
    <property type="entry name" value="C1.7:_P-type_atpase_like"/>
    <property type="match status" value="1"/>
</dbReference>
<dbReference type="Gene3D" id="2.70.150.10">
    <property type="entry name" value="Calcium-transporting ATPase, cytoplasmic transduction domain A"/>
    <property type="match status" value="1"/>
</dbReference>
<dbReference type="NCBIfam" id="TIGR01525">
    <property type="entry name" value="ATPase-IB_hvy"/>
    <property type="match status" value="1"/>
</dbReference>
<comment type="similarity">
    <text evidence="2">Belongs to the cation transport ATPase (P-type) (TC 3.A.3) family. Type IB subfamily.</text>
</comment>
<dbReference type="Pfam" id="PF00122">
    <property type="entry name" value="E1-E2_ATPase"/>
    <property type="match status" value="1"/>
</dbReference>
<evidence type="ECO:0000313" key="16">
    <source>
        <dbReference type="EMBL" id="MFC7205426.1"/>
    </source>
</evidence>
<dbReference type="Gene3D" id="3.40.50.1000">
    <property type="entry name" value="HAD superfamily/HAD-like"/>
    <property type="match status" value="1"/>
</dbReference>
<evidence type="ECO:0000256" key="7">
    <source>
        <dbReference type="ARBA" id="ARBA00022741"/>
    </source>
</evidence>
<protein>
    <submittedName>
        <fullName evidence="16">Heavy metal translocating P-type ATPase</fullName>
    </submittedName>
</protein>
<dbReference type="InterPro" id="IPR001757">
    <property type="entry name" value="P_typ_ATPase"/>
</dbReference>
<dbReference type="PANTHER" id="PTHR48085:SF5">
    <property type="entry name" value="CADMIUM_ZINC-TRANSPORTING ATPASE HMA4-RELATED"/>
    <property type="match status" value="1"/>
</dbReference>
<dbReference type="CDD" id="cd00371">
    <property type="entry name" value="HMA"/>
    <property type="match status" value="2"/>
</dbReference>
<feature type="transmembrane region" description="Helical" evidence="14">
    <location>
        <begin position="841"/>
        <end position="864"/>
    </location>
</feature>
<dbReference type="EMBL" id="JBHTAA010000015">
    <property type="protein sequence ID" value="MFC7205426.1"/>
    <property type="molecule type" value="Genomic_DNA"/>
</dbReference>
<dbReference type="InterPro" id="IPR006122">
    <property type="entry name" value="HMA_Cu_ion-bd"/>
</dbReference>
<dbReference type="AlphaFoldDB" id="A0ABD5ZJG3"/>
<dbReference type="NCBIfam" id="TIGR01494">
    <property type="entry name" value="ATPase_P-type"/>
    <property type="match status" value="2"/>
</dbReference>
<accession>A0ABD5ZJG3</accession>
<keyword evidence="5" id="KW-0479">Metal-binding</keyword>
<evidence type="ECO:0000256" key="12">
    <source>
        <dbReference type="ARBA" id="ARBA00023136"/>
    </source>
</evidence>
<dbReference type="SFLD" id="SFLDF00027">
    <property type="entry name" value="p-type_atpase"/>
    <property type="match status" value="1"/>
</dbReference>
<proteinExistence type="inferred from homology"/>
<dbReference type="InterPro" id="IPR023214">
    <property type="entry name" value="HAD_sf"/>
</dbReference>
<dbReference type="NCBIfam" id="TIGR00003">
    <property type="entry name" value="copper ion binding protein"/>
    <property type="match status" value="1"/>
</dbReference>
<dbReference type="RefSeq" id="WP_390226106.1">
    <property type="nucleotide sequence ID" value="NZ_JBHTAA010000015.1"/>
</dbReference>
<keyword evidence="10 14" id="KW-1133">Transmembrane helix</keyword>
<dbReference type="Gene3D" id="3.40.1110.10">
    <property type="entry name" value="Calcium-transporting ATPase, cytoplasmic domain N"/>
    <property type="match status" value="1"/>
</dbReference>
<keyword evidence="9" id="KW-1278">Translocase</keyword>
<reference evidence="16 17" key="1">
    <citation type="journal article" date="2019" name="Int. J. Syst. Evol. Microbiol.">
        <title>The Global Catalogue of Microorganisms (GCM) 10K type strain sequencing project: providing services to taxonomists for standard genome sequencing and annotation.</title>
        <authorList>
            <consortium name="The Broad Institute Genomics Platform"/>
            <consortium name="The Broad Institute Genome Sequencing Center for Infectious Disease"/>
            <person name="Wu L."/>
            <person name="Ma J."/>
        </authorList>
    </citation>
    <scope>NUCLEOTIDE SEQUENCE [LARGE SCALE GENOMIC DNA]</scope>
    <source>
        <strain evidence="16 17">DSM 29988</strain>
    </source>
</reference>
<dbReference type="InterPro" id="IPR044492">
    <property type="entry name" value="P_typ_ATPase_HD_dom"/>
</dbReference>
<keyword evidence="8" id="KW-0067">ATP-binding</keyword>
<comment type="caution">
    <text evidence="16">The sequence shown here is derived from an EMBL/GenBank/DDBJ whole genome shotgun (WGS) entry which is preliminary data.</text>
</comment>
<evidence type="ECO:0000256" key="5">
    <source>
        <dbReference type="ARBA" id="ARBA00022723"/>
    </source>
</evidence>
<feature type="region of interest" description="Disordered" evidence="13">
    <location>
        <begin position="1"/>
        <end position="48"/>
    </location>
</feature>
<dbReference type="Proteomes" id="UP001596481">
    <property type="component" value="Unassembled WGS sequence"/>
</dbReference>
<evidence type="ECO:0000256" key="2">
    <source>
        <dbReference type="ARBA" id="ARBA00006024"/>
    </source>
</evidence>
<evidence type="ECO:0000256" key="13">
    <source>
        <dbReference type="SAM" id="MobiDB-lite"/>
    </source>
</evidence>
<dbReference type="InterPro" id="IPR036412">
    <property type="entry name" value="HAD-like_sf"/>
</dbReference>
<keyword evidence="12 14" id="KW-0472">Membrane</keyword>
<dbReference type="PANTHER" id="PTHR48085">
    <property type="entry name" value="CADMIUM/ZINC-TRANSPORTING ATPASE HMA2-RELATED"/>
    <property type="match status" value="1"/>
</dbReference>
<dbReference type="InterPro" id="IPR059000">
    <property type="entry name" value="ATPase_P-type_domA"/>
</dbReference>
<feature type="region of interest" description="Disordered" evidence="13">
    <location>
        <begin position="194"/>
        <end position="216"/>
    </location>
</feature>
<feature type="compositionally biased region" description="Basic and acidic residues" evidence="13">
    <location>
        <begin position="205"/>
        <end position="216"/>
    </location>
</feature>
<evidence type="ECO:0000256" key="11">
    <source>
        <dbReference type="ARBA" id="ARBA00023065"/>
    </source>
</evidence>
<evidence type="ECO:0000256" key="3">
    <source>
        <dbReference type="ARBA" id="ARBA00022448"/>
    </source>
</evidence>
<dbReference type="SUPFAM" id="SSF81653">
    <property type="entry name" value="Calcium ATPase, transduction domain A"/>
    <property type="match status" value="1"/>
</dbReference>
<dbReference type="Pfam" id="PF00403">
    <property type="entry name" value="HMA"/>
    <property type="match status" value="2"/>
</dbReference>
<dbReference type="PROSITE" id="PS50846">
    <property type="entry name" value="HMA_2"/>
    <property type="match status" value="2"/>
</dbReference>
<keyword evidence="3" id="KW-0813">Transport</keyword>
<gene>
    <name evidence="16" type="ORF">ACFQJC_18090</name>
</gene>
<dbReference type="InterPro" id="IPR051014">
    <property type="entry name" value="Cation_Transport_ATPase_IB"/>
</dbReference>
<feature type="domain" description="HMA" evidence="15">
    <location>
        <begin position="55"/>
        <end position="121"/>
    </location>
</feature>
<dbReference type="GO" id="GO:0005524">
    <property type="term" value="F:ATP binding"/>
    <property type="evidence" value="ECO:0007669"/>
    <property type="project" value="UniProtKB-KW"/>
</dbReference>
<evidence type="ECO:0000256" key="6">
    <source>
        <dbReference type="ARBA" id="ARBA00022737"/>
    </source>
</evidence>
<evidence type="ECO:0000256" key="14">
    <source>
        <dbReference type="SAM" id="Phobius"/>
    </source>
</evidence>
<dbReference type="InterPro" id="IPR008250">
    <property type="entry name" value="ATPase_P-typ_transduc_dom_A_sf"/>
</dbReference>
<dbReference type="InterPro" id="IPR006121">
    <property type="entry name" value="HMA_dom"/>
</dbReference>
<dbReference type="FunFam" id="2.70.150.10:FF:000002">
    <property type="entry name" value="Copper-transporting ATPase 1, putative"/>
    <property type="match status" value="1"/>
</dbReference>
<dbReference type="GO" id="GO:0006811">
    <property type="term" value="P:monoatomic ion transport"/>
    <property type="evidence" value="ECO:0007669"/>
    <property type="project" value="UniProtKB-KW"/>
</dbReference>
<feature type="domain" description="HMA" evidence="15">
    <location>
        <begin position="128"/>
        <end position="193"/>
    </location>
</feature>
<dbReference type="PRINTS" id="PR00119">
    <property type="entry name" value="CATATPASE"/>
</dbReference>
<dbReference type="InterPro" id="IPR023298">
    <property type="entry name" value="ATPase_P-typ_TM_dom_sf"/>
</dbReference>
<dbReference type="InterPro" id="IPR027256">
    <property type="entry name" value="P-typ_ATPase_IB"/>
</dbReference>
<evidence type="ECO:0000256" key="4">
    <source>
        <dbReference type="ARBA" id="ARBA00022692"/>
    </source>
</evidence>
<feature type="transmembrane region" description="Helical" evidence="14">
    <location>
        <begin position="495"/>
        <end position="515"/>
    </location>
</feature>
<evidence type="ECO:0000256" key="8">
    <source>
        <dbReference type="ARBA" id="ARBA00022840"/>
    </source>
</evidence>